<evidence type="ECO:0000313" key="2">
    <source>
        <dbReference type="Proteomes" id="UP000789342"/>
    </source>
</evidence>
<dbReference type="AlphaFoldDB" id="A0A9N9P1S7"/>
<evidence type="ECO:0000313" key="1">
    <source>
        <dbReference type="EMBL" id="CAG8780120.1"/>
    </source>
</evidence>
<feature type="non-terminal residue" evidence="1">
    <location>
        <position position="125"/>
    </location>
</feature>
<feature type="non-terminal residue" evidence="1">
    <location>
        <position position="1"/>
    </location>
</feature>
<accession>A0A9N9P1S7</accession>
<protein>
    <submittedName>
        <fullName evidence="1">12299_t:CDS:1</fullName>
    </submittedName>
</protein>
<name>A0A9N9P1S7_9GLOM</name>
<comment type="caution">
    <text evidence="1">The sequence shown here is derived from an EMBL/GenBank/DDBJ whole genome shotgun (WGS) entry which is preliminary data.</text>
</comment>
<organism evidence="1 2">
    <name type="scientific">Acaulospora morrowiae</name>
    <dbReference type="NCBI Taxonomy" id="94023"/>
    <lineage>
        <taxon>Eukaryota</taxon>
        <taxon>Fungi</taxon>
        <taxon>Fungi incertae sedis</taxon>
        <taxon>Mucoromycota</taxon>
        <taxon>Glomeromycotina</taxon>
        <taxon>Glomeromycetes</taxon>
        <taxon>Diversisporales</taxon>
        <taxon>Acaulosporaceae</taxon>
        <taxon>Acaulospora</taxon>
    </lineage>
</organism>
<keyword evidence="2" id="KW-1185">Reference proteome</keyword>
<reference evidence="1" key="1">
    <citation type="submission" date="2021-06" db="EMBL/GenBank/DDBJ databases">
        <authorList>
            <person name="Kallberg Y."/>
            <person name="Tangrot J."/>
            <person name="Rosling A."/>
        </authorList>
    </citation>
    <scope>NUCLEOTIDE SEQUENCE</scope>
    <source>
        <strain evidence="1">CL551</strain>
    </source>
</reference>
<dbReference type="EMBL" id="CAJVPV010051994">
    <property type="protein sequence ID" value="CAG8780120.1"/>
    <property type="molecule type" value="Genomic_DNA"/>
</dbReference>
<sequence>PEHWSQQQCNDIRSMMERKVAIKLVSTKHVNLISQWIRDQGTGFISQQTKYQTKSMLKQRFNYCALQHQRIGFNNWRDNPFSWSTSNKCSTHMQRSFIFAFGNDYSNPIEIGKHSKLKNYRTTDE</sequence>
<gene>
    <name evidence="1" type="ORF">AMORRO_LOCUS17249</name>
</gene>
<proteinExistence type="predicted"/>
<dbReference type="Proteomes" id="UP000789342">
    <property type="component" value="Unassembled WGS sequence"/>
</dbReference>